<dbReference type="GO" id="GO:0016787">
    <property type="term" value="F:hydrolase activity"/>
    <property type="evidence" value="ECO:0007669"/>
    <property type="project" value="UniProtKB-KW"/>
</dbReference>
<dbReference type="InterPro" id="IPR049730">
    <property type="entry name" value="SNF2/RAD54-like_C"/>
</dbReference>
<reference evidence="5 6" key="1">
    <citation type="submission" date="2019-12" db="EMBL/GenBank/DDBJ databases">
        <title>Draft genome sequence of the ascomycete Xylaria multiplex DSM 110363.</title>
        <authorList>
            <person name="Buettner E."/>
            <person name="Kellner H."/>
        </authorList>
    </citation>
    <scope>NUCLEOTIDE SEQUENCE [LARGE SCALE GENOMIC DNA]</scope>
    <source>
        <strain evidence="5 6">DSM 110363</strain>
    </source>
</reference>
<dbReference type="Gene3D" id="3.40.50.300">
    <property type="entry name" value="P-loop containing nucleotide triphosphate hydrolases"/>
    <property type="match status" value="1"/>
</dbReference>
<keyword evidence="2" id="KW-0378">Hydrolase</keyword>
<dbReference type="PANTHER" id="PTHR45626:SF22">
    <property type="entry name" value="DNA REPAIR PROTEIN RAD5"/>
    <property type="match status" value="1"/>
</dbReference>
<dbReference type="SUPFAM" id="SSF52540">
    <property type="entry name" value="P-loop containing nucleoside triphosphate hydrolases"/>
    <property type="match status" value="1"/>
</dbReference>
<keyword evidence="3" id="KW-0067">ATP-binding</keyword>
<dbReference type="InterPro" id="IPR027417">
    <property type="entry name" value="P-loop_NTPase"/>
</dbReference>
<feature type="domain" description="Helicase C-terminal" evidence="4">
    <location>
        <begin position="125"/>
        <end position="287"/>
    </location>
</feature>
<sequence length="288" mass="32566">MLPKREDLRYQLSFNAEERETYTAAKDMAVQCIEDFLQLGQLQGGYRNALRKIEVLRQICNFGRLQQAEEAEVEKLEDVIKAPWDEDAASLAVNLGDPATTTNTSISYGEHGRQFPTKIRALVDDLRKVPPNTQSFSSIVFSFWKTTLDVAATALEHEGITYARIDGDVNSKKRVEIFEDFSKQTYRVLLITLSCGAVGLNLTSASRAYLMEPQWNPAIEEQALARIYRIGQTRAVTTVRFTIKDSIEKYVLDVQDSKKDLVTALLSPQASSSGVSQQRLRELREHLR</sequence>
<evidence type="ECO:0000313" key="5">
    <source>
        <dbReference type="EMBL" id="KAF2962653.1"/>
    </source>
</evidence>
<keyword evidence="1" id="KW-0547">Nucleotide-binding</keyword>
<proteinExistence type="predicted"/>
<dbReference type="OrthoDB" id="448448at2759"/>
<gene>
    <name evidence="5" type="ORF">GQX73_g10920</name>
</gene>
<evidence type="ECO:0000256" key="2">
    <source>
        <dbReference type="ARBA" id="ARBA00022801"/>
    </source>
</evidence>
<evidence type="ECO:0000259" key="4">
    <source>
        <dbReference type="PROSITE" id="PS51194"/>
    </source>
</evidence>
<evidence type="ECO:0000313" key="6">
    <source>
        <dbReference type="Proteomes" id="UP000481858"/>
    </source>
</evidence>
<dbReference type="GO" id="GO:0005634">
    <property type="term" value="C:nucleus"/>
    <property type="evidence" value="ECO:0007669"/>
    <property type="project" value="TreeGrafter"/>
</dbReference>
<protein>
    <recommendedName>
        <fullName evidence="4">Helicase C-terminal domain-containing protein</fullName>
    </recommendedName>
</protein>
<evidence type="ECO:0000256" key="3">
    <source>
        <dbReference type="ARBA" id="ARBA00022840"/>
    </source>
</evidence>
<dbReference type="CDD" id="cd18793">
    <property type="entry name" value="SF2_C_SNF"/>
    <property type="match status" value="1"/>
</dbReference>
<dbReference type="GO" id="GO:0006281">
    <property type="term" value="P:DNA repair"/>
    <property type="evidence" value="ECO:0007669"/>
    <property type="project" value="TreeGrafter"/>
</dbReference>
<dbReference type="InterPro" id="IPR050628">
    <property type="entry name" value="SNF2_RAD54_helicase_TF"/>
</dbReference>
<dbReference type="Proteomes" id="UP000481858">
    <property type="component" value="Unassembled WGS sequence"/>
</dbReference>
<dbReference type="InParanoid" id="A0A7C8MK38"/>
<dbReference type="InterPro" id="IPR001650">
    <property type="entry name" value="Helicase_C-like"/>
</dbReference>
<keyword evidence="6" id="KW-1185">Reference proteome</keyword>
<dbReference type="PROSITE" id="PS51194">
    <property type="entry name" value="HELICASE_CTER"/>
    <property type="match status" value="1"/>
</dbReference>
<accession>A0A7C8MK38</accession>
<dbReference type="SMART" id="SM00490">
    <property type="entry name" value="HELICc"/>
    <property type="match status" value="1"/>
</dbReference>
<dbReference type="PANTHER" id="PTHR45626">
    <property type="entry name" value="TRANSCRIPTION TERMINATION FACTOR 2-RELATED"/>
    <property type="match status" value="1"/>
</dbReference>
<name>A0A7C8MK38_9PEZI</name>
<dbReference type="GO" id="GO:0008094">
    <property type="term" value="F:ATP-dependent activity, acting on DNA"/>
    <property type="evidence" value="ECO:0007669"/>
    <property type="project" value="TreeGrafter"/>
</dbReference>
<organism evidence="5 6">
    <name type="scientific">Xylaria multiplex</name>
    <dbReference type="NCBI Taxonomy" id="323545"/>
    <lineage>
        <taxon>Eukaryota</taxon>
        <taxon>Fungi</taxon>
        <taxon>Dikarya</taxon>
        <taxon>Ascomycota</taxon>
        <taxon>Pezizomycotina</taxon>
        <taxon>Sordariomycetes</taxon>
        <taxon>Xylariomycetidae</taxon>
        <taxon>Xylariales</taxon>
        <taxon>Xylariaceae</taxon>
        <taxon>Xylaria</taxon>
    </lineage>
</organism>
<dbReference type="AlphaFoldDB" id="A0A7C8MK38"/>
<evidence type="ECO:0000256" key="1">
    <source>
        <dbReference type="ARBA" id="ARBA00022741"/>
    </source>
</evidence>
<dbReference type="EMBL" id="WUBL01000312">
    <property type="protein sequence ID" value="KAF2962653.1"/>
    <property type="molecule type" value="Genomic_DNA"/>
</dbReference>
<dbReference type="GO" id="GO:0005524">
    <property type="term" value="F:ATP binding"/>
    <property type="evidence" value="ECO:0007669"/>
    <property type="project" value="UniProtKB-KW"/>
</dbReference>
<comment type="caution">
    <text evidence="5">The sequence shown here is derived from an EMBL/GenBank/DDBJ whole genome shotgun (WGS) entry which is preliminary data.</text>
</comment>
<dbReference type="Pfam" id="PF00271">
    <property type="entry name" value="Helicase_C"/>
    <property type="match status" value="1"/>
</dbReference>